<dbReference type="InterPro" id="IPR015943">
    <property type="entry name" value="WD40/YVTN_repeat-like_dom_sf"/>
</dbReference>
<dbReference type="PANTHER" id="PTHR19879:SF9">
    <property type="entry name" value="TRANSCRIPTION INITIATION FACTOR TFIID SUBUNIT 5"/>
    <property type="match status" value="1"/>
</dbReference>
<dbReference type="InterPro" id="IPR011047">
    <property type="entry name" value="Quinoprotein_ADH-like_sf"/>
</dbReference>
<dbReference type="PROSITE" id="PS50104">
    <property type="entry name" value="TIR"/>
    <property type="match status" value="1"/>
</dbReference>
<reference evidence="3 4" key="1">
    <citation type="submission" date="2019-02" db="EMBL/GenBank/DDBJ databases">
        <title>Deep-cultivation of Planctomycetes and their phenomic and genomic characterization uncovers novel biology.</title>
        <authorList>
            <person name="Wiegand S."/>
            <person name="Jogler M."/>
            <person name="Boedeker C."/>
            <person name="Pinto D."/>
            <person name="Vollmers J."/>
            <person name="Rivas-Marin E."/>
            <person name="Kohn T."/>
            <person name="Peeters S.H."/>
            <person name="Heuer A."/>
            <person name="Rast P."/>
            <person name="Oberbeckmann S."/>
            <person name="Bunk B."/>
            <person name="Jeske O."/>
            <person name="Meyerdierks A."/>
            <person name="Storesund J.E."/>
            <person name="Kallscheuer N."/>
            <person name="Luecker S."/>
            <person name="Lage O.M."/>
            <person name="Pohl T."/>
            <person name="Merkel B.J."/>
            <person name="Hornburger P."/>
            <person name="Mueller R.-W."/>
            <person name="Bruemmer F."/>
            <person name="Labrenz M."/>
            <person name="Spormann A.M."/>
            <person name="Op den Camp H."/>
            <person name="Overmann J."/>
            <person name="Amann R."/>
            <person name="Jetten M.S.M."/>
            <person name="Mascher T."/>
            <person name="Medema M.H."/>
            <person name="Devos D.P."/>
            <person name="Kaster A.-K."/>
            <person name="Ovreas L."/>
            <person name="Rohde M."/>
            <person name="Galperin M.Y."/>
            <person name="Jogler C."/>
        </authorList>
    </citation>
    <scope>NUCLEOTIDE SEQUENCE [LARGE SCALE GENOMIC DNA]</scope>
    <source>
        <strain evidence="3 4">Pla133</strain>
    </source>
</reference>
<keyword evidence="1" id="KW-1133">Transmembrane helix</keyword>
<dbReference type="RefSeq" id="WP_145069793.1">
    <property type="nucleotide sequence ID" value="NZ_CP036287.1"/>
</dbReference>
<dbReference type="SMART" id="SM00320">
    <property type="entry name" value="WD40"/>
    <property type="match status" value="4"/>
</dbReference>
<dbReference type="Proteomes" id="UP000316921">
    <property type="component" value="Chromosome"/>
</dbReference>
<feature type="domain" description="TIR" evidence="2">
    <location>
        <begin position="12"/>
        <end position="142"/>
    </location>
</feature>
<dbReference type="PANTHER" id="PTHR19879">
    <property type="entry name" value="TRANSCRIPTION INITIATION FACTOR TFIID"/>
    <property type="match status" value="1"/>
</dbReference>
<evidence type="ECO:0000313" key="3">
    <source>
        <dbReference type="EMBL" id="QDU69678.1"/>
    </source>
</evidence>
<evidence type="ECO:0000256" key="1">
    <source>
        <dbReference type="SAM" id="Phobius"/>
    </source>
</evidence>
<dbReference type="InterPro" id="IPR035897">
    <property type="entry name" value="Toll_tir_struct_dom_sf"/>
</dbReference>
<protein>
    <submittedName>
        <fullName evidence="3">WD domain, G-beta repeat</fullName>
    </submittedName>
</protein>
<dbReference type="Pfam" id="PF13676">
    <property type="entry name" value="TIR_2"/>
    <property type="match status" value="1"/>
</dbReference>
<evidence type="ECO:0000259" key="2">
    <source>
        <dbReference type="PROSITE" id="PS50104"/>
    </source>
</evidence>
<feature type="transmembrane region" description="Helical" evidence="1">
    <location>
        <begin position="211"/>
        <end position="234"/>
    </location>
</feature>
<evidence type="ECO:0000313" key="4">
    <source>
        <dbReference type="Proteomes" id="UP000316921"/>
    </source>
</evidence>
<sequence>MEEDAEAGGAAEGLRVFVCYAHDDGSERAALATALGATGIEPVGDWLLTPGSPDFRSEIDDLVASSDAMVVLVSRSLESSSECRRELELAGEWGQRLVPVRIDPDCEGEGLPLSVRSAQWVLTWPAVGESARAIAAAARTDFVLSRFASQVLRAAREWAEASSRSAHLDGRDLRRFEAWTARAAVDPQLLPRPSKLATEFVAAARRRARRVLALSTVGAVTLALSAGAVLTIGYSREMLRRNAGSDRAAAFADTVGAEREALEAALDAVRPSWLPTPPTARIGLARAIVAAEKRFVLGRFDGPLLGMAFAPGGSTLALLTSRGQVLVVDVESLGAAVEVRDVEGTAIAFDAVGALVIGTNRGDLLWADPRTGAITGRSVGSDEGIQSLACAGPTRVVIGDIAGRVFVIGTPSGAAGEVELLTSYPPNQRLSLATSTDGEIIASSASWEMRFHSAASGDLLDRSDGSYLIQGFADQRRLLAVDGQGQFISAAVDPPEMGFFGIPRRAGDSRVSSAVQSRDGRWVVSGSDSGRVHLWTAHDVAPLGDIYLGTYPVDQIAATEDLAWIAVADMLGRVQVLEGRARGASRVLQGPRSGSTRPPLLPEAQRSRLTVSGDGVVDLRVDQLSGDLIARFEDGAIRSWPRGWSASESRPESVDAISTALSPSVAVPSGWKPEWGETSLVTSSLDRDWLAAVGGRISIRTRRTGDRDWRELARPGGISAVTALAFDARSSMLAIGDDDGPVAICGLRFDVILVDSSTGPSTVTALAFDPAGSELAAGYADGCVAVFPVSLRAQREVAEGLLARLEALGQRR</sequence>
<keyword evidence="1" id="KW-0472">Membrane</keyword>
<dbReference type="GO" id="GO:0007165">
    <property type="term" value="P:signal transduction"/>
    <property type="evidence" value="ECO:0007669"/>
    <property type="project" value="InterPro"/>
</dbReference>
<organism evidence="3 4">
    <name type="scientific">Engelhardtia mirabilis</name>
    <dbReference type="NCBI Taxonomy" id="2528011"/>
    <lineage>
        <taxon>Bacteria</taxon>
        <taxon>Pseudomonadati</taxon>
        <taxon>Planctomycetota</taxon>
        <taxon>Planctomycetia</taxon>
        <taxon>Planctomycetia incertae sedis</taxon>
        <taxon>Engelhardtia</taxon>
    </lineage>
</organism>
<dbReference type="InterPro" id="IPR000157">
    <property type="entry name" value="TIR_dom"/>
</dbReference>
<accession>A0A518BRT3</accession>
<dbReference type="SUPFAM" id="SSF52200">
    <property type="entry name" value="Toll/Interleukin receptor TIR domain"/>
    <property type="match status" value="1"/>
</dbReference>
<name>A0A518BRT3_9BACT</name>
<dbReference type="EMBL" id="CP036287">
    <property type="protein sequence ID" value="QDU69678.1"/>
    <property type="molecule type" value="Genomic_DNA"/>
</dbReference>
<dbReference type="AlphaFoldDB" id="A0A518BRT3"/>
<keyword evidence="4" id="KW-1185">Reference proteome</keyword>
<dbReference type="Gene3D" id="2.130.10.10">
    <property type="entry name" value="YVTN repeat-like/Quinoprotein amine dehydrogenase"/>
    <property type="match status" value="2"/>
</dbReference>
<keyword evidence="1" id="KW-0812">Transmembrane</keyword>
<dbReference type="SUPFAM" id="SSF50998">
    <property type="entry name" value="Quinoprotein alcohol dehydrogenase-like"/>
    <property type="match status" value="1"/>
</dbReference>
<dbReference type="Pfam" id="PF00400">
    <property type="entry name" value="WD40"/>
    <property type="match status" value="2"/>
</dbReference>
<dbReference type="KEGG" id="pbap:Pla133_47990"/>
<proteinExistence type="predicted"/>
<dbReference type="Gene3D" id="3.40.50.10140">
    <property type="entry name" value="Toll/interleukin-1 receptor homology (TIR) domain"/>
    <property type="match status" value="1"/>
</dbReference>
<dbReference type="InterPro" id="IPR001680">
    <property type="entry name" value="WD40_rpt"/>
</dbReference>
<gene>
    <name evidence="3" type="ORF">Pla133_47990</name>
</gene>